<dbReference type="Proteomes" id="UP000019116">
    <property type="component" value="Chromosome 1D"/>
</dbReference>
<dbReference type="Gramene" id="TraesCS1D03G0694900.1">
    <property type="protein sequence ID" value="TraesCS1D03G0694900.1.CDS1"/>
    <property type="gene ID" value="TraesCS1D03G0694900"/>
</dbReference>
<keyword evidence="6 7" id="KW-0539">Nucleus</keyword>
<evidence type="ECO:0000256" key="1">
    <source>
        <dbReference type="ARBA" id="ARBA00004123"/>
    </source>
</evidence>
<comment type="subcellular location">
    <subcellularLocation>
        <location evidence="1 7">Nucleus</location>
    </subcellularLocation>
</comment>
<dbReference type="AlphaFoldDB" id="A0A3B5ZYT2"/>
<proteinExistence type="inferred from homology"/>
<comment type="similarity">
    <text evidence="2 7">Belongs to the PRP38 family.</text>
</comment>
<dbReference type="OMA" id="CEQRSAP"/>
<accession>A0A3B5ZYT2</accession>
<dbReference type="OrthoDB" id="190958at2759"/>
<evidence type="ECO:0000313" key="9">
    <source>
        <dbReference type="Proteomes" id="UP000019116"/>
    </source>
</evidence>
<dbReference type="SMR" id="A0A3B5ZYT2"/>
<evidence type="ECO:0000256" key="7">
    <source>
        <dbReference type="RuleBase" id="RU367025"/>
    </source>
</evidence>
<keyword evidence="9" id="KW-1185">Reference proteome</keyword>
<dbReference type="STRING" id="4565.A0A3B5ZYT2"/>
<dbReference type="EnsemblPlants" id="TraesCS1D02G290400.1">
    <property type="protein sequence ID" value="TraesCS1D02G290400.1.cds1"/>
    <property type="gene ID" value="TraesCS1D02G290400"/>
</dbReference>
<dbReference type="Gramene" id="TraesRN1D0100738200.1">
    <property type="protein sequence ID" value="TraesRN1D0100738200.1"/>
    <property type="gene ID" value="TraesRN1D0100738200"/>
</dbReference>
<organism evidence="8">
    <name type="scientific">Triticum aestivum</name>
    <name type="common">Wheat</name>
    <dbReference type="NCBI Taxonomy" id="4565"/>
    <lineage>
        <taxon>Eukaryota</taxon>
        <taxon>Viridiplantae</taxon>
        <taxon>Streptophyta</taxon>
        <taxon>Embryophyta</taxon>
        <taxon>Tracheophyta</taxon>
        <taxon>Spermatophyta</taxon>
        <taxon>Magnoliopsida</taxon>
        <taxon>Liliopsida</taxon>
        <taxon>Poales</taxon>
        <taxon>Poaceae</taxon>
        <taxon>BOP clade</taxon>
        <taxon>Pooideae</taxon>
        <taxon>Triticodae</taxon>
        <taxon>Triticeae</taxon>
        <taxon>Triticinae</taxon>
        <taxon>Triticum</taxon>
    </lineage>
</organism>
<evidence type="ECO:0000256" key="5">
    <source>
        <dbReference type="ARBA" id="ARBA00023187"/>
    </source>
</evidence>
<dbReference type="PANTHER" id="PTHR23142">
    <property type="entry name" value="PRE-MRNA-SPLICING FACTOR 38A-RELATED"/>
    <property type="match status" value="1"/>
</dbReference>
<dbReference type="GO" id="GO:0000398">
    <property type="term" value="P:mRNA splicing, via spliceosome"/>
    <property type="evidence" value="ECO:0007669"/>
    <property type="project" value="UniProtKB-UniRule"/>
</dbReference>
<dbReference type="Gramene" id="TraesCLE_scaffold_051088_01G000400.1">
    <property type="protein sequence ID" value="TraesCLE_scaffold_051088_01G000400.1"/>
    <property type="gene ID" value="TraesCLE_scaffold_051088_01G000400"/>
</dbReference>
<evidence type="ECO:0000256" key="2">
    <source>
        <dbReference type="ARBA" id="ARBA00006164"/>
    </source>
</evidence>
<keyword evidence="5 7" id="KW-0508">mRNA splicing</keyword>
<evidence type="ECO:0000256" key="4">
    <source>
        <dbReference type="ARBA" id="ARBA00022728"/>
    </source>
</evidence>
<dbReference type="Gramene" id="TraesCS1D02G290400.1">
    <property type="protein sequence ID" value="TraesCS1D02G290400.1.cds1"/>
    <property type="gene ID" value="TraesCS1D02G290400"/>
</dbReference>
<dbReference type="InterPro" id="IPR005037">
    <property type="entry name" value="PRP38"/>
</dbReference>
<dbReference type="Gramene" id="TraesWEE_scaffold_067367_01G000100.1">
    <property type="protein sequence ID" value="TraesWEE_scaffold_067367_01G000100.1"/>
    <property type="gene ID" value="TraesWEE_scaffold_067367_01G000100"/>
</dbReference>
<comment type="function">
    <text evidence="7">Required for pre-mRNA splicing.</text>
</comment>
<evidence type="ECO:0000256" key="3">
    <source>
        <dbReference type="ARBA" id="ARBA00022664"/>
    </source>
</evidence>
<dbReference type="Gramene" id="TraesROB_scaffold_056577_01G000400.1">
    <property type="protein sequence ID" value="TraesROB_scaffold_056577_01G000400.1"/>
    <property type="gene ID" value="TraesROB_scaffold_056577_01G000400"/>
</dbReference>
<keyword evidence="3 7" id="KW-0507">mRNA processing</keyword>
<dbReference type="Gramene" id="TraesCAD_scaffold_054654_01G000400.1">
    <property type="protein sequence ID" value="TraesCAD_scaffold_054654_01G000400.1"/>
    <property type="gene ID" value="TraesCAD_scaffold_054654_01G000400"/>
</dbReference>
<evidence type="ECO:0000256" key="6">
    <source>
        <dbReference type="ARBA" id="ARBA00023242"/>
    </source>
</evidence>
<dbReference type="GO" id="GO:0071011">
    <property type="term" value="C:precatalytic spliceosome"/>
    <property type="evidence" value="ECO:0000318"/>
    <property type="project" value="GO_Central"/>
</dbReference>
<sequence length="218" mass="25149">MAENRPETMANSTAPRFVVSYSANPQPQPLVVKLKWSNIYESESETEEQFSGLTAETPVDWAVELRRRIAANLQWLVEKTVRSSIYRSSYWRERCFGLTAETLVGRTVELDHVSGTYGRSRPTPFLCLALKMLQMQPDRETVVGFISNEEHRYLRALGAFYLRLTGAGADVRRYLEPLSNDHREIRERISDEEFMLTGYFIDELLTQDSCCDIVLPRI</sequence>
<keyword evidence="4 7" id="KW-0747">Spliceosome</keyword>
<dbReference type="Pfam" id="PF03371">
    <property type="entry name" value="PRP38"/>
    <property type="match status" value="1"/>
</dbReference>
<protein>
    <recommendedName>
        <fullName evidence="7">Pre-mRNA-splicing factor 38</fullName>
    </recommendedName>
</protein>
<name>A0A3B5ZYT2_WHEAT</name>
<reference evidence="8" key="2">
    <citation type="submission" date="2018-10" db="UniProtKB">
        <authorList>
            <consortium name="EnsemblPlants"/>
        </authorList>
    </citation>
    <scope>IDENTIFICATION</scope>
</reference>
<evidence type="ECO:0000313" key="8">
    <source>
        <dbReference type="EnsemblPlants" id="TraesCS1D02G290400.1.cds1"/>
    </source>
</evidence>
<reference evidence="8" key="1">
    <citation type="submission" date="2018-08" db="EMBL/GenBank/DDBJ databases">
        <authorList>
            <person name="Rossello M."/>
        </authorList>
    </citation>
    <scope>NUCLEOTIDE SEQUENCE [LARGE SCALE GENOMIC DNA]</scope>
    <source>
        <strain evidence="8">cv. Chinese Spring</strain>
    </source>
</reference>